<feature type="compositionally biased region" description="Pro residues" evidence="1">
    <location>
        <begin position="764"/>
        <end position="785"/>
    </location>
</feature>
<dbReference type="SUPFAM" id="SSF69322">
    <property type="entry name" value="Tricorn protease domain 2"/>
    <property type="match status" value="1"/>
</dbReference>
<reference evidence="2" key="1">
    <citation type="submission" date="2020-10" db="EMBL/GenBank/DDBJ databases">
        <title>Phylogeny of dyella-like bacteria.</title>
        <authorList>
            <person name="Fu J."/>
        </authorList>
    </citation>
    <scope>NUCLEOTIDE SEQUENCE</scope>
    <source>
        <strain evidence="2">DHON07</strain>
    </source>
</reference>
<organism evidence="2 3">
    <name type="scientific">Dyella mobilis</name>
    <dbReference type="NCBI Taxonomy" id="1849582"/>
    <lineage>
        <taxon>Bacteria</taxon>
        <taxon>Pseudomonadati</taxon>
        <taxon>Pseudomonadota</taxon>
        <taxon>Gammaproteobacteria</taxon>
        <taxon>Lysobacterales</taxon>
        <taxon>Rhodanobacteraceae</taxon>
        <taxon>Dyella</taxon>
    </lineage>
</organism>
<evidence type="ECO:0000256" key="1">
    <source>
        <dbReference type="SAM" id="MobiDB-lite"/>
    </source>
</evidence>
<dbReference type="InterPro" id="IPR013783">
    <property type="entry name" value="Ig-like_fold"/>
</dbReference>
<feature type="region of interest" description="Disordered" evidence="1">
    <location>
        <begin position="227"/>
        <end position="263"/>
    </location>
</feature>
<accession>A0ABS2KLY3</accession>
<comment type="caution">
    <text evidence="2">The sequence shown here is derived from an EMBL/GenBank/DDBJ whole genome shotgun (WGS) entry which is preliminary data.</text>
</comment>
<evidence type="ECO:0000313" key="3">
    <source>
        <dbReference type="Proteomes" id="UP001430193"/>
    </source>
</evidence>
<feature type="region of interest" description="Disordered" evidence="1">
    <location>
        <begin position="36"/>
        <end position="55"/>
    </location>
</feature>
<evidence type="ECO:0000313" key="2">
    <source>
        <dbReference type="EMBL" id="MBM7132174.1"/>
    </source>
</evidence>
<feature type="region of interest" description="Disordered" evidence="1">
    <location>
        <begin position="623"/>
        <end position="660"/>
    </location>
</feature>
<name>A0ABS2KLY3_9GAMM</name>
<keyword evidence="3" id="KW-1185">Reference proteome</keyword>
<dbReference type="EMBL" id="JADIKF010000040">
    <property type="protein sequence ID" value="MBM7132174.1"/>
    <property type="molecule type" value="Genomic_DNA"/>
</dbReference>
<dbReference type="RefSeq" id="WP_204633692.1">
    <property type="nucleotide sequence ID" value="NZ_BSOC01000001.1"/>
</dbReference>
<gene>
    <name evidence="2" type="ORF">ISS99_21810</name>
</gene>
<evidence type="ECO:0008006" key="4">
    <source>
        <dbReference type="Google" id="ProtNLM"/>
    </source>
</evidence>
<dbReference type="Proteomes" id="UP001430193">
    <property type="component" value="Unassembled WGS sequence"/>
</dbReference>
<dbReference type="Gene3D" id="2.60.40.10">
    <property type="entry name" value="Immunoglobulins"/>
    <property type="match status" value="6"/>
</dbReference>
<feature type="region of interest" description="Disordered" evidence="1">
    <location>
        <begin position="763"/>
        <end position="793"/>
    </location>
</feature>
<proteinExistence type="predicted"/>
<protein>
    <recommendedName>
        <fullName evidence="4">Ig-like domain (Group 3)</fullName>
    </recommendedName>
</protein>
<feature type="compositionally biased region" description="Low complexity" evidence="1">
    <location>
        <begin position="230"/>
        <end position="246"/>
    </location>
</feature>
<sequence>MAGNAPQYPAPDIPVDITKPVSHPVIKHVYDASGTELSSGMRTDDPRPTITGHGGQPGATVYIMFTQGGNSYTELGKAIVQPDGAWSVPLSADLPQGAQSSFYAMLSDGPHDFVSDPFVLNEQGLTPSPKPLGVTSIHDNGGEHHNGDTIGGGSFTISGVAAPNGYLQLFVDGQQVGTPPVDAQGHWQITSDVWLLAGNLSEGAHTLIVMQDGHASQPFEYIVSSDATAPTDPVQPVEPVQPVDPTDPVEPVEPTLPTDPVQPPAATITQVNNDGQSIHDGDTAHEGGFALTGTVVQPYTAITIYDNGQPITTTYADSNGNWNAVFGLQSAGQHQLSLDPSGADAFTVNIEAWPAPAITSANNDGHDVHSGDTIHEGGFALTGTAQPYTAVTIYDNGQPITTTYSDSNGNWNTAFGLQSAGQHQLSLDPSGANAFALNVEAWPAPAITSANNDGHDVYSGDTIHEGGFALTGTAQPYTAVTIYDNGQPMTTAYADNNGNWNAYVGFQGTGQHELSLDPSGANAFALNVEAWPAPAITSANNDGHDVYSGDTVHEGGFALTGTAQPYTTVTLYDNGRPFATVYTDNNGNWSVYFGLQGTGQHAFSLTPDGQAAFTLNVSNDTPIVDPVVPPTEPVVPTDPDQPGNPDQPTDPSLPVEPSRPAPTLDGIFVIIGDHERQEIPAGGSTDNHLLYFYGTAPAGSSVNVFDRVTGTVSLAFANEDGFWSTYAAAQLSNGHHEFYVTAVNGDTNGAIYPVDIGTGINPPIVDPVEPPTEPSQPADPTPIDPTQPTDPASLSITAIKDDAGAHHDGDKLAVNGAATLEGTAAPNTWVKILVDGRDYGLVQADTMGHWQTSFGHYGLQGDLSGGTHTVVVSQGDVASEPFEYVTAPIDLHVSLNVTADQAVYHAEGEATPGAVFQMGVYVGASVTVYEVTADQNGHWSQDLQTAPEKITINAGSNVLDTVTFDWTGSGTSPVEPIQPIEPTDPITPVDPVTPSPVHVTIDGLVDRSGDSAQDVVNGGVSHDFNPLIHGQSLPYATVSITDQLTQQVIGTVKADANGNWTLSSEILADGHYQLVASTYYYSSESFSVDVAHTNVNPLDPSLVPPANGSVTIEGVLDRGGDQVHLVEAGGAVHGGYSADSFMQVVGHADPGTLVEVFNQANGSWIGTTTTDANGIWTLRVLPSESHYDFVASPLSHPQQTTPSFSVDVISQATSPVAPLALAITAAYDHDGVLASGAISDVTQPGLQGTGTPNSVVDIYDGNHYLAQVIVGPNGHWEFSPTTWPVYSKELSAGEHSLTLHSDGQISEPFQLAVQPMSHSGESAVSLQIADLLVTHDDALFLADTRGTSHHADPATVHLDVSDLTHAQPGGAHAEIDARASHVVLHQEELSHN</sequence>